<name>A0ABP7JF98_9ACTN</name>
<keyword evidence="2" id="KW-1133">Transmembrane helix</keyword>
<dbReference type="EMBL" id="BAAAZR010000059">
    <property type="protein sequence ID" value="GAA3843771.1"/>
    <property type="molecule type" value="Genomic_DNA"/>
</dbReference>
<keyword evidence="2" id="KW-0472">Membrane</keyword>
<dbReference type="Proteomes" id="UP001500888">
    <property type="component" value="Unassembled WGS sequence"/>
</dbReference>
<accession>A0ABP7JF98</accession>
<sequence>MFKMVTIIVSTIIFMTAATIIQGFAKDDRATVDDIVIVMMVAAAIFTGMIISLRRLQDQAMQAQLEAETDPRERLLKRVDAINNAFADAANLMDELQRARDDLLEEAEEHRELLATNPEHAESVMRLLARNEKAAIRVNRRDQWLFFALGVGASIPIGVLINLLVP</sequence>
<keyword evidence="4" id="KW-1185">Reference proteome</keyword>
<evidence type="ECO:0000256" key="1">
    <source>
        <dbReference type="SAM" id="Coils"/>
    </source>
</evidence>
<evidence type="ECO:0000313" key="3">
    <source>
        <dbReference type="EMBL" id="GAA3843771.1"/>
    </source>
</evidence>
<protein>
    <recommendedName>
        <fullName evidence="5">SLATT domain-containing protein</fullName>
    </recommendedName>
</protein>
<proteinExistence type="predicted"/>
<feature type="transmembrane region" description="Helical" evidence="2">
    <location>
        <begin position="35"/>
        <end position="53"/>
    </location>
</feature>
<reference evidence="4" key="1">
    <citation type="journal article" date="2019" name="Int. J. Syst. Evol. Microbiol.">
        <title>The Global Catalogue of Microorganisms (GCM) 10K type strain sequencing project: providing services to taxonomists for standard genome sequencing and annotation.</title>
        <authorList>
            <consortium name="The Broad Institute Genomics Platform"/>
            <consortium name="The Broad Institute Genome Sequencing Center for Infectious Disease"/>
            <person name="Wu L."/>
            <person name="Ma J."/>
        </authorList>
    </citation>
    <scope>NUCLEOTIDE SEQUENCE [LARGE SCALE GENOMIC DNA]</scope>
    <source>
        <strain evidence="4">JCM 16908</strain>
    </source>
</reference>
<organism evidence="3 4">
    <name type="scientific">Sphaerisporangium flaviroseum</name>
    <dbReference type="NCBI Taxonomy" id="509199"/>
    <lineage>
        <taxon>Bacteria</taxon>
        <taxon>Bacillati</taxon>
        <taxon>Actinomycetota</taxon>
        <taxon>Actinomycetes</taxon>
        <taxon>Streptosporangiales</taxon>
        <taxon>Streptosporangiaceae</taxon>
        <taxon>Sphaerisporangium</taxon>
    </lineage>
</organism>
<dbReference type="RefSeq" id="WP_344952765.1">
    <property type="nucleotide sequence ID" value="NZ_BAAAZR010000059.1"/>
</dbReference>
<evidence type="ECO:0008006" key="5">
    <source>
        <dbReference type="Google" id="ProtNLM"/>
    </source>
</evidence>
<evidence type="ECO:0000256" key="2">
    <source>
        <dbReference type="SAM" id="Phobius"/>
    </source>
</evidence>
<comment type="caution">
    <text evidence="3">The sequence shown here is derived from an EMBL/GenBank/DDBJ whole genome shotgun (WGS) entry which is preliminary data.</text>
</comment>
<feature type="coiled-coil region" evidence="1">
    <location>
        <begin position="79"/>
        <end position="116"/>
    </location>
</feature>
<keyword evidence="1" id="KW-0175">Coiled coil</keyword>
<evidence type="ECO:0000313" key="4">
    <source>
        <dbReference type="Proteomes" id="UP001500888"/>
    </source>
</evidence>
<gene>
    <name evidence="3" type="ORF">GCM10022226_78450</name>
</gene>
<feature type="transmembrane region" description="Helical" evidence="2">
    <location>
        <begin position="144"/>
        <end position="165"/>
    </location>
</feature>
<keyword evidence="2" id="KW-0812">Transmembrane</keyword>